<dbReference type="HOGENOM" id="CLU_2752098_0_0_9"/>
<sequence>MREGRMRLFSILKASPFPLTCTILRSAFSQPICHSCHVTTVRLKRLQTYPGSKIKSQTTSFDRDIFSSFR</sequence>
<proteinExistence type="predicted"/>
<dbReference type="KEGG" id="gtn:GTNG_1261"/>
<reference evidence="1 2" key="1">
    <citation type="journal article" date="2007" name="Proc. Natl. Acad. Sci. U.S.A.">
        <title>Genome and proteome of long-chain alkane degrading Geobacillus thermodenitrificans NG80-2 isolated from a deep-subsurface oil reservoir.</title>
        <authorList>
            <person name="Feng L."/>
            <person name="Wang W."/>
            <person name="Cheng J."/>
            <person name="Ren Y."/>
            <person name="Zhao G."/>
            <person name="Gao C."/>
            <person name="Tang Y."/>
            <person name="Liu X."/>
            <person name="Han W."/>
            <person name="Peng X."/>
            <person name="Liu R."/>
            <person name="Wang L."/>
        </authorList>
    </citation>
    <scope>NUCLEOTIDE SEQUENCE [LARGE SCALE GENOMIC DNA]</scope>
    <source>
        <strain evidence="1 2">NG80-2</strain>
    </source>
</reference>
<evidence type="ECO:0000313" key="2">
    <source>
        <dbReference type="Proteomes" id="UP000001578"/>
    </source>
</evidence>
<dbReference type="EMBL" id="CP000557">
    <property type="protein sequence ID" value="ABO66631.1"/>
    <property type="molecule type" value="Genomic_DNA"/>
</dbReference>
<protein>
    <submittedName>
        <fullName evidence="1">Uncharacterized protein</fullName>
    </submittedName>
</protein>
<name>A4IMS7_GEOTN</name>
<accession>A4IMS7</accession>
<organism evidence="1 2">
    <name type="scientific">Geobacillus thermodenitrificans (strain NG80-2)</name>
    <dbReference type="NCBI Taxonomy" id="420246"/>
    <lineage>
        <taxon>Bacteria</taxon>
        <taxon>Bacillati</taxon>
        <taxon>Bacillota</taxon>
        <taxon>Bacilli</taxon>
        <taxon>Bacillales</taxon>
        <taxon>Anoxybacillaceae</taxon>
        <taxon>Geobacillus</taxon>
    </lineage>
</organism>
<gene>
    <name evidence="1" type="ordered locus">GTNG_1261</name>
</gene>
<evidence type="ECO:0000313" key="1">
    <source>
        <dbReference type="EMBL" id="ABO66631.1"/>
    </source>
</evidence>
<dbReference type="Proteomes" id="UP000001578">
    <property type="component" value="Chromosome"/>
</dbReference>
<dbReference type="AlphaFoldDB" id="A4IMS7"/>